<accession>A0ACB0E9J7</accession>
<organism evidence="1 2">
    <name type="scientific">Rangifer tarandus platyrhynchus</name>
    <name type="common">Svalbard reindeer</name>
    <dbReference type="NCBI Taxonomy" id="3082113"/>
    <lineage>
        <taxon>Eukaryota</taxon>
        <taxon>Metazoa</taxon>
        <taxon>Chordata</taxon>
        <taxon>Craniata</taxon>
        <taxon>Vertebrata</taxon>
        <taxon>Euteleostomi</taxon>
        <taxon>Mammalia</taxon>
        <taxon>Eutheria</taxon>
        <taxon>Laurasiatheria</taxon>
        <taxon>Artiodactyla</taxon>
        <taxon>Ruminantia</taxon>
        <taxon>Pecora</taxon>
        <taxon>Cervidae</taxon>
        <taxon>Odocoileinae</taxon>
        <taxon>Rangifer</taxon>
    </lineage>
</organism>
<proteinExistence type="predicted"/>
<reference evidence="1" key="1">
    <citation type="submission" date="2023-05" db="EMBL/GenBank/DDBJ databases">
        <authorList>
            <consortium name="ELIXIR-Norway"/>
        </authorList>
    </citation>
    <scope>NUCLEOTIDE SEQUENCE</scope>
</reference>
<dbReference type="Proteomes" id="UP001162501">
    <property type="component" value="Chromosome 17"/>
</dbReference>
<dbReference type="EMBL" id="OX596101">
    <property type="protein sequence ID" value="CAI9697298.1"/>
    <property type="molecule type" value="Genomic_DNA"/>
</dbReference>
<sequence>MGIARFLSVLPDNSSPDLIWRSRQGVERQSPRVLKAAVAMTNPDHSFFLGNHWLFFTVYLFTFLVGLPLNLMALVIFVGKLRRRPVAVDVLLLNLTLSDLLLLLFLPFRMVEAASAMHWSLPFIFCPFSKFLFFTTIYLTSLFLAAVSIERFLSVAYPLCVAFPVQYKLNRRPVYGVVAAVAIWLLSFGHCSIVIIVQYLPTNSSREANSRPVCYDNFTQEQLRVVLPVRLELCLLLFFIPMGVTIFCYWRLVLIVLSQPQAPTRKRWRAVALVATLFNFLVCFGPYNVSHVVGFFRKTSERWRVCAVILSALNACIDPLIFYFSSSAVRRAFDKRLQRLQSGGASLAGTAMPNLDNSLILTAYIIILLTGLPANLLALRAFLRRVRQPHPAPVHILLLSLTLADLLLLLLLPFKIIEAASDFLWELSDLACALMGFGFYSSIYCSTWLLAGISIERYLGVAFPVQYKLSRRPMYGVIAALIAWVMSFGHGTVVIIVQYLNSTQRATKENETTCYENFTQEQLRILLPIRLELCLLLFFIPMVVTTFCYSRFVWIMLTQPHVGAQKRRRAVGLAIVSLLNFLLCFGPYNISHLVGFHMKASPKWRREAVVFGSLNAGLDPLLFYFSSSVVRRSFGKGLQALHRRGSSLLGRRGKETAEAANEDRGVSQTEGMPSSDFTTD</sequence>
<evidence type="ECO:0000313" key="1">
    <source>
        <dbReference type="EMBL" id="CAI9697298.1"/>
    </source>
</evidence>
<protein>
    <submittedName>
        <fullName evidence="1">Uncharacterized protein</fullName>
    </submittedName>
</protein>
<gene>
    <name evidence="1" type="ORF">MRATA1EN3_LOCUS8511</name>
</gene>
<name>A0ACB0E9J7_RANTA</name>
<evidence type="ECO:0000313" key="2">
    <source>
        <dbReference type="Proteomes" id="UP001162501"/>
    </source>
</evidence>